<feature type="repeat" description="PPR" evidence="2">
    <location>
        <begin position="307"/>
        <end position="341"/>
    </location>
</feature>
<feature type="repeat" description="PPR" evidence="2">
    <location>
        <begin position="102"/>
        <end position="136"/>
    </location>
</feature>
<evidence type="ECO:0000256" key="1">
    <source>
        <dbReference type="ARBA" id="ARBA00022737"/>
    </source>
</evidence>
<proteinExistence type="predicted"/>
<dbReference type="InterPro" id="IPR020103">
    <property type="entry name" value="PsdUridine_synth_cat_dom_sf"/>
</dbReference>
<gene>
    <name evidence="4" type="ORF">CCMP2556_LOCUS51917</name>
</gene>
<evidence type="ECO:0000259" key="3">
    <source>
        <dbReference type="Pfam" id="PF00849"/>
    </source>
</evidence>
<feature type="repeat" description="PPR" evidence="2">
    <location>
        <begin position="238"/>
        <end position="272"/>
    </location>
</feature>
<dbReference type="InterPro" id="IPR011990">
    <property type="entry name" value="TPR-like_helical_dom_sf"/>
</dbReference>
<dbReference type="SUPFAM" id="SSF55120">
    <property type="entry name" value="Pseudouridine synthase"/>
    <property type="match status" value="1"/>
</dbReference>
<dbReference type="Pfam" id="PF13812">
    <property type="entry name" value="PPR_3"/>
    <property type="match status" value="1"/>
</dbReference>
<dbReference type="Gene3D" id="3.30.2350.10">
    <property type="entry name" value="Pseudouridine synthase"/>
    <property type="match status" value="1"/>
</dbReference>
<comment type="caution">
    <text evidence="4">The sequence shown here is derived from an EMBL/GenBank/DDBJ whole genome shotgun (WGS) entry which is preliminary data.</text>
</comment>
<dbReference type="Pfam" id="PF00849">
    <property type="entry name" value="PseudoU_synth_2"/>
    <property type="match status" value="1"/>
</dbReference>
<evidence type="ECO:0000313" key="5">
    <source>
        <dbReference type="Proteomes" id="UP001642484"/>
    </source>
</evidence>
<dbReference type="Pfam" id="PF01535">
    <property type="entry name" value="PPR"/>
    <property type="match status" value="1"/>
</dbReference>
<reference evidence="4 5" key="1">
    <citation type="submission" date="2024-02" db="EMBL/GenBank/DDBJ databases">
        <authorList>
            <person name="Chen Y."/>
            <person name="Shah S."/>
            <person name="Dougan E. K."/>
            <person name="Thang M."/>
            <person name="Chan C."/>
        </authorList>
    </citation>
    <scope>NUCLEOTIDE SEQUENCE [LARGE SCALE GENOMIC DNA]</scope>
</reference>
<dbReference type="Proteomes" id="UP001642484">
    <property type="component" value="Unassembled WGS sequence"/>
</dbReference>
<dbReference type="InterPro" id="IPR002885">
    <property type="entry name" value="PPR_rpt"/>
</dbReference>
<feature type="repeat" description="PPR" evidence="2">
    <location>
        <begin position="342"/>
        <end position="376"/>
    </location>
</feature>
<dbReference type="Pfam" id="PF13041">
    <property type="entry name" value="PPR_2"/>
    <property type="match status" value="1"/>
</dbReference>
<feature type="domain" description="Pseudouridine synthase RsuA/RluA-like" evidence="3">
    <location>
        <begin position="498"/>
        <end position="652"/>
    </location>
</feature>
<sequence length="716" mass="78046">MGPLERLVSLGNGGTPHEVRRVLDSELQTWTTSPRKATMFLSTLAQKKFPDLALNVVDTMRATAVEVNSIHISAVVGAAARSARWTLALWLLQSPELLADPNVFAWNAGISACEAGKEWERALLLFESMPAAGIEPDKVSRNAAISACKSGSNWQLAVNLLRSFDSADVISFGAAITACEKCGMWEEALSLAESMQARRISLDLVCYNAMMSACQKGQQWQCTLGLLFRMPLARLSPDVVSFNAAITACEQGSQWQLALSILATMPASRISPDLMTFNAMISACASSAQWELALSTLREASIQYMPDTISFSAAITALEKGCQWEMALNILRRMPEASAEPNLVSFNAAISACEKGWQWEHAMQIFGRLPDLNLTPDLITYNATVAACEKGAQWLLAMDLLFKMYLGRQLPDDISFNSATIACEKAGAWQATLDILELMLKVQILPDAVFAGSATSAFRAALGPAKAMILLRSLRPFWQRCNARGPQSKALATSSGVIAISKPAGVTTEDLVEALQEQCQPHGSLRIVSRLDHPTSGVLPLAVGIEGSMEANWLRAQFAGRLVSKEYLCLCEGAPFGARGTINAPLLTKEVDGVSRSEVSESFGREAVTEYAVLKRYNVRAPRNCPEEYEAMLLSVKPLTGRTHQIRVHLASVGRPLAGDLTYGRKHRSILNCPRLFLHCCRIQLMDINDEVFSAEATLPSELMDVLEALQPFRVG</sequence>
<dbReference type="CDD" id="cd02869">
    <property type="entry name" value="PseudoU_synth_RluA_like"/>
    <property type="match status" value="1"/>
</dbReference>
<dbReference type="PANTHER" id="PTHR47936:SF1">
    <property type="entry name" value="PENTATRICOPEPTIDE REPEAT-CONTAINING PROTEIN GUN1, CHLOROPLASTIC"/>
    <property type="match status" value="1"/>
</dbReference>
<organism evidence="4 5">
    <name type="scientific">Durusdinium trenchii</name>
    <dbReference type="NCBI Taxonomy" id="1381693"/>
    <lineage>
        <taxon>Eukaryota</taxon>
        <taxon>Sar</taxon>
        <taxon>Alveolata</taxon>
        <taxon>Dinophyceae</taxon>
        <taxon>Suessiales</taxon>
        <taxon>Symbiodiniaceae</taxon>
        <taxon>Durusdinium</taxon>
    </lineage>
</organism>
<accession>A0ABP0SIB9</accession>
<evidence type="ECO:0000256" key="2">
    <source>
        <dbReference type="PROSITE-ProRule" id="PRU00708"/>
    </source>
</evidence>
<dbReference type="EMBL" id="CAXAMN010027628">
    <property type="protein sequence ID" value="CAK9111934.1"/>
    <property type="molecule type" value="Genomic_DNA"/>
</dbReference>
<dbReference type="PROSITE" id="PS51375">
    <property type="entry name" value="PPR"/>
    <property type="match status" value="5"/>
</dbReference>
<dbReference type="PANTHER" id="PTHR47936">
    <property type="entry name" value="PPR_LONG DOMAIN-CONTAINING PROTEIN"/>
    <property type="match status" value="1"/>
</dbReference>
<feature type="repeat" description="PPR" evidence="2">
    <location>
        <begin position="168"/>
        <end position="202"/>
    </location>
</feature>
<name>A0ABP0SIB9_9DINO</name>
<dbReference type="Gene3D" id="1.25.40.10">
    <property type="entry name" value="Tetratricopeptide repeat domain"/>
    <property type="match status" value="3"/>
</dbReference>
<evidence type="ECO:0000313" key="4">
    <source>
        <dbReference type="EMBL" id="CAK9111934.1"/>
    </source>
</evidence>
<keyword evidence="1" id="KW-0677">Repeat</keyword>
<protein>
    <recommendedName>
        <fullName evidence="3">Pseudouridine synthase RsuA/RluA-like domain-containing protein</fullName>
    </recommendedName>
</protein>
<keyword evidence="5" id="KW-1185">Reference proteome</keyword>
<dbReference type="InterPro" id="IPR006145">
    <property type="entry name" value="PsdUridine_synth_RsuA/RluA"/>
</dbReference>